<dbReference type="Proteomes" id="UP000828941">
    <property type="component" value="Chromosome 8"/>
</dbReference>
<accession>A0ACB9MV29</accession>
<dbReference type="EMBL" id="CM039433">
    <property type="protein sequence ID" value="KAI4327765.1"/>
    <property type="molecule type" value="Genomic_DNA"/>
</dbReference>
<evidence type="ECO:0000313" key="1">
    <source>
        <dbReference type="EMBL" id="KAI4327765.1"/>
    </source>
</evidence>
<sequence>MQCSQSFGFNFLSFLTLIFLRLKKSVEGMKGATQVEVEPKQSKLAVIGYVDPNKVLHRTGKKADFWPYLPYDVVPHPSLYSVQCSKR</sequence>
<organism evidence="1 2">
    <name type="scientific">Bauhinia variegata</name>
    <name type="common">Purple orchid tree</name>
    <name type="synonym">Phanera variegata</name>
    <dbReference type="NCBI Taxonomy" id="167791"/>
    <lineage>
        <taxon>Eukaryota</taxon>
        <taxon>Viridiplantae</taxon>
        <taxon>Streptophyta</taxon>
        <taxon>Embryophyta</taxon>
        <taxon>Tracheophyta</taxon>
        <taxon>Spermatophyta</taxon>
        <taxon>Magnoliopsida</taxon>
        <taxon>eudicotyledons</taxon>
        <taxon>Gunneridae</taxon>
        <taxon>Pentapetalae</taxon>
        <taxon>rosids</taxon>
        <taxon>fabids</taxon>
        <taxon>Fabales</taxon>
        <taxon>Fabaceae</taxon>
        <taxon>Cercidoideae</taxon>
        <taxon>Cercideae</taxon>
        <taxon>Bauhiniinae</taxon>
        <taxon>Bauhinia</taxon>
    </lineage>
</organism>
<name>A0ACB9MV29_BAUVA</name>
<proteinExistence type="predicted"/>
<comment type="caution">
    <text evidence="1">The sequence shown here is derived from an EMBL/GenBank/DDBJ whole genome shotgun (WGS) entry which is preliminary data.</text>
</comment>
<keyword evidence="2" id="KW-1185">Reference proteome</keyword>
<reference evidence="1 2" key="1">
    <citation type="journal article" date="2022" name="DNA Res.">
        <title>Chromosomal-level genome assembly of the orchid tree Bauhinia variegata (Leguminosae; Cercidoideae) supports the allotetraploid origin hypothesis of Bauhinia.</title>
        <authorList>
            <person name="Zhong Y."/>
            <person name="Chen Y."/>
            <person name="Zheng D."/>
            <person name="Pang J."/>
            <person name="Liu Y."/>
            <person name="Luo S."/>
            <person name="Meng S."/>
            <person name="Qian L."/>
            <person name="Wei D."/>
            <person name="Dai S."/>
            <person name="Zhou R."/>
        </authorList>
    </citation>
    <scope>NUCLEOTIDE SEQUENCE [LARGE SCALE GENOMIC DNA]</scope>
    <source>
        <strain evidence="1">BV-YZ2020</strain>
    </source>
</reference>
<gene>
    <name evidence="1" type="ORF">L6164_020189</name>
</gene>
<protein>
    <submittedName>
        <fullName evidence="1">Uncharacterized protein</fullName>
    </submittedName>
</protein>
<evidence type="ECO:0000313" key="2">
    <source>
        <dbReference type="Proteomes" id="UP000828941"/>
    </source>
</evidence>